<evidence type="ECO:0000313" key="1">
    <source>
        <dbReference type="EMBL" id="SPK77643.1"/>
    </source>
</evidence>
<keyword evidence="1" id="KW-0614">Plasmid</keyword>
<accession>A0A375ISI1</accession>
<reference evidence="1 2" key="1">
    <citation type="submission" date="2018-01" db="EMBL/GenBank/DDBJ databases">
        <authorList>
            <person name="Gaut B.S."/>
            <person name="Morton B.R."/>
            <person name="Clegg M.T."/>
            <person name="Duvall M.R."/>
        </authorList>
    </citation>
    <scope>NUCLEOTIDE SEQUENCE [LARGE SCALE GENOMIC DNA]</scope>
    <source>
        <strain evidence="1">Cupriavidus taiwanensis LMG 19425</strain>
        <plasmid evidence="2">Plasmid iii</plasmid>
    </source>
</reference>
<evidence type="ECO:0008006" key="3">
    <source>
        <dbReference type="Google" id="ProtNLM"/>
    </source>
</evidence>
<proteinExistence type="predicted"/>
<protein>
    <recommendedName>
        <fullName evidence="3">Transposase</fullName>
    </recommendedName>
</protein>
<dbReference type="Proteomes" id="UP000255505">
    <property type="component" value="Plasmid III"/>
</dbReference>
<evidence type="ECO:0000313" key="2">
    <source>
        <dbReference type="Proteomes" id="UP000255505"/>
    </source>
</evidence>
<dbReference type="EMBL" id="LT991978">
    <property type="protein sequence ID" value="SPK77643.1"/>
    <property type="molecule type" value="Genomic_DNA"/>
</dbReference>
<name>A0A375ISI1_9BURK</name>
<sequence length="139" mass="15328">MLDRKTLQALGCWSGYRLERVVWPEGESPTLALYLKPTSKAMHCQECAARCRQVHETTVQPCPSSTTGWFCTCRAGVCWCEQCGGPRLERLDWLGRYQRVTARLAEACVVGCCATARCEPSLRSMNGGGTPSSPSTRHA</sequence>
<dbReference type="AlphaFoldDB" id="A0A375ISI1"/>
<gene>
    <name evidence="1" type="ORF">CT19425_P60005</name>
</gene>
<organism evidence="1 2">
    <name type="scientific">Cupriavidus taiwanensis</name>
    <dbReference type="NCBI Taxonomy" id="164546"/>
    <lineage>
        <taxon>Bacteria</taxon>
        <taxon>Pseudomonadati</taxon>
        <taxon>Pseudomonadota</taxon>
        <taxon>Betaproteobacteria</taxon>
        <taxon>Burkholderiales</taxon>
        <taxon>Burkholderiaceae</taxon>
        <taxon>Cupriavidus</taxon>
    </lineage>
</organism>
<geneLocation type="plasmid" evidence="1">
    <name>III</name>
</geneLocation>